<dbReference type="PANTHER" id="PTHR43273">
    <property type="entry name" value="ANAEROBIC SULFATASE-MATURATING ENZYME HOMOLOG ASLB-RELATED"/>
    <property type="match status" value="1"/>
</dbReference>
<dbReference type="GO" id="GO:0051536">
    <property type="term" value="F:iron-sulfur cluster binding"/>
    <property type="evidence" value="ECO:0007669"/>
    <property type="project" value="UniProtKB-KW"/>
</dbReference>
<dbReference type="STRING" id="159449.B4N89_05630"/>
<dbReference type="GO" id="GO:0046872">
    <property type="term" value="F:metal ion binding"/>
    <property type="evidence" value="ECO:0007669"/>
    <property type="project" value="UniProtKB-KW"/>
</dbReference>
<sequence>MHEAVPFRQFVVKIAARCDLACDHCYVYELRDRSWRDRPRVPADATVGALGAWLRAHAERAGLRVLDIVLHGGEPLLAGPDRIDRIARELRTALAGVAEVRITMQTNAVRLDERCAEVLLAHRIRVGVSLDGDALANDRHRRHADGRGSHAEAVRGIALLRRSRYRPLYGGLLCTIDLANDPVATYEELLSHAPPMLDLLLPHATWEFPPAGAREGETPYADWLIAVFDRWYGAPVRETRVRILEDLVDLILGREVHSEVLGLGPPGSVVVETDGTFEREDSLKSAYDGAAATGLDVFRHDPATVLAAPAYAHAAIGVAGLSATCRRCPVVRTCGGGLRAHRYRPDNGFDNPSVYCADLRALIDHVGARVRADVRALVADSRSRG</sequence>
<dbReference type="Proteomes" id="UP000190037">
    <property type="component" value="Unassembled WGS sequence"/>
</dbReference>
<dbReference type="Gene3D" id="3.20.20.70">
    <property type="entry name" value="Aldolase class I"/>
    <property type="match status" value="1"/>
</dbReference>
<dbReference type="InterPro" id="IPR026335">
    <property type="entry name" value="rSAM_SPASM_FxsB"/>
</dbReference>
<evidence type="ECO:0000256" key="2">
    <source>
        <dbReference type="ARBA" id="ARBA00022723"/>
    </source>
</evidence>
<evidence type="ECO:0000259" key="5">
    <source>
        <dbReference type="Pfam" id="PF04055"/>
    </source>
</evidence>
<dbReference type="NCBIfam" id="TIGR04269">
    <property type="entry name" value="SAM_SPASM_FxsB"/>
    <property type="match status" value="1"/>
</dbReference>
<keyword evidence="4" id="KW-0411">Iron-sulfur</keyword>
<dbReference type="InterPro" id="IPR023867">
    <property type="entry name" value="Sulphatase_maturase_rSAM"/>
</dbReference>
<dbReference type="CDD" id="cd01335">
    <property type="entry name" value="Radical_SAM"/>
    <property type="match status" value="1"/>
</dbReference>
<dbReference type="SFLD" id="SFLDG01386">
    <property type="entry name" value="main_SPASM_domain-containing"/>
    <property type="match status" value="1"/>
</dbReference>
<dbReference type="OrthoDB" id="9782387at2"/>
<accession>A0A1T3NV01</accession>
<evidence type="ECO:0000256" key="3">
    <source>
        <dbReference type="ARBA" id="ARBA00023004"/>
    </source>
</evidence>
<dbReference type="SFLD" id="SFLDG01067">
    <property type="entry name" value="SPASM/twitch_domain_containing"/>
    <property type="match status" value="1"/>
</dbReference>
<keyword evidence="3" id="KW-0408">Iron</keyword>
<dbReference type="RefSeq" id="WP_078974758.1">
    <property type="nucleotide sequence ID" value="NZ_MWQN01000001.1"/>
</dbReference>
<comment type="caution">
    <text evidence="6">The sequence shown here is derived from an EMBL/GenBank/DDBJ whole genome shotgun (WGS) entry which is preliminary data.</text>
</comment>
<dbReference type="InterPro" id="IPR013785">
    <property type="entry name" value="Aldolase_TIM"/>
</dbReference>
<dbReference type="SFLD" id="SFLDS00029">
    <property type="entry name" value="Radical_SAM"/>
    <property type="match status" value="1"/>
</dbReference>
<dbReference type="EMBL" id="MWQN01000001">
    <property type="protein sequence ID" value="OPC80500.1"/>
    <property type="molecule type" value="Genomic_DNA"/>
</dbReference>
<name>A0A1T3NV01_9ACTN</name>
<evidence type="ECO:0000313" key="7">
    <source>
        <dbReference type="Proteomes" id="UP000190037"/>
    </source>
</evidence>
<dbReference type="AlphaFoldDB" id="A0A1T3NV01"/>
<reference evidence="6 7" key="1">
    <citation type="submission" date="2017-03" db="EMBL/GenBank/DDBJ databases">
        <title>Draft genome sequence of Streptomyces scabrisporus NF3, endophyte isolated from Amphipterygium adstringens.</title>
        <authorList>
            <person name="Vazquez M."/>
            <person name="Ceapa C.D."/>
            <person name="Rodriguez Luna D."/>
            <person name="Sanchez Esquivel S."/>
        </authorList>
    </citation>
    <scope>NUCLEOTIDE SEQUENCE [LARGE SCALE GENOMIC DNA]</scope>
    <source>
        <strain evidence="6 7">NF3</strain>
    </source>
</reference>
<evidence type="ECO:0000256" key="1">
    <source>
        <dbReference type="ARBA" id="ARBA00022691"/>
    </source>
</evidence>
<dbReference type="InterPro" id="IPR007197">
    <property type="entry name" value="rSAM"/>
</dbReference>
<dbReference type="SUPFAM" id="SSF102114">
    <property type="entry name" value="Radical SAM enzymes"/>
    <property type="match status" value="1"/>
</dbReference>
<organism evidence="6 7">
    <name type="scientific">Embleya scabrispora</name>
    <dbReference type="NCBI Taxonomy" id="159449"/>
    <lineage>
        <taxon>Bacteria</taxon>
        <taxon>Bacillati</taxon>
        <taxon>Actinomycetota</taxon>
        <taxon>Actinomycetes</taxon>
        <taxon>Kitasatosporales</taxon>
        <taxon>Streptomycetaceae</taxon>
        <taxon>Embleya</taxon>
    </lineage>
</organism>
<dbReference type="InterPro" id="IPR058240">
    <property type="entry name" value="rSAM_sf"/>
</dbReference>
<keyword evidence="1" id="KW-0949">S-adenosyl-L-methionine</keyword>
<dbReference type="SFLD" id="SFLDG01072">
    <property type="entry name" value="dehydrogenase_like"/>
    <property type="match status" value="1"/>
</dbReference>
<gene>
    <name evidence="6" type="ORF">B4N89_05630</name>
</gene>
<feature type="domain" description="Radical SAM core" evidence="5">
    <location>
        <begin position="14"/>
        <end position="167"/>
    </location>
</feature>
<dbReference type="GO" id="GO:0016491">
    <property type="term" value="F:oxidoreductase activity"/>
    <property type="evidence" value="ECO:0007669"/>
    <property type="project" value="InterPro"/>
</dbReference>
<keyword evidence="2" id="KW-0479">Metal-binding</keyword>
<protein>
    <submittedName>
        <fullName evidence="6">Radical SAM protein</fullName>
    </submittedName>
</protein>
<evidence type="ECO:0000256" key="4">
    <source>
        <dbReference type="ARBA" id="ARBA00023014"/>
    </source>
</evidence>
<keyword evidence="7" id="KW-1185">Reference proteome</keyword>
<dbReference type="Pfam" id="PF04055">
    <property type="entry name" value="Radical_SAM"/>
    <property type="match status" value="1"/>
</dbReference>
<dbReference type="PANTHER" id="PTHR43273:SF8">
    <property type="entry name" value="RADICAL SAM DOMAIN PROTEIN"/>
    <property type="match status" value="1"/>
</dbReference>
<evidence type="ECO:0000313" key="6">
    <source>
        <dbReference type="EMBL" id="OPC80500.1"/>
    </source>
</evidence>
<proteinExistence type="predicted"/>